<reference evidence="1 2" key="1">
    <citation type="submission" date="2024-09" db="EMBL/GenBank/DDBJ databases">
        <title>Floridaenema gen nov. (Aerosakkonemataceae, Aerosakkonematales ord. nov., Cyanobacteria) from benthic tropical and subtropical fresh waters, with the description of four new species.</title>
        <authorList>
            <person name="Moretto J.A."/>
            <person name="Berthold D.E."/>
            <person name="Lefler F.W."/>
            <person name="Huang I.-S."/>
            <person name="Laughinghouse H. IV."/>
        </authorList>
    </citation>
    <scope>NUCLEOTIDE SEQUENCE [LARGE SCALE GENOMIC DNA]</scope>
    <source>
        <strain evidence="1 2">BLCC-F50</strain>
    </source>
</reference>
<dbReference type="Proteomes" id="UP001576784">
    <property type="component" value="Unassembled WGS sequence"/>
</dbReference>
<gene>
    <name evidence="1" type="ORF">ACE1CI_28205</name>
</gene>
<evidence type="ECO:0000313" key="1">
    <source>
        <dbReference type="EMBL" id="MFB2896813.1"/>
    </source>
</evidence>
<dbReference type="EMBL" id="JBHFNR010000215">
    <property type="protein sequence ID" value="MFB2896813.1"/>
    <property type="molecule type" value="Genomic_DNA"/>
</dbReference>
<evidence type="ECO:0000313" key="2">
    <source>
        <dbReference type="Proteomes" id="UP001576784"/>
    </source>
</evidence>
<dbReference type="RefSeq" id="WP_413266430.1">
    <property type="nucleotide sequence ID" value="NZ_JBHFNR010000215.1"/>
</dbReference>
<protein>
    <submittedName>
        <fullName evidence="1">SH3 domain-containing protein</fullName>
    </submittedName>
</protein>
<proteinExistence type="predicted"/>
<comment type="caution">
    <text evidence="1">The sequence shown here is derived from an EMBL/GenBank/DDBJ whole genome shotgun (WGS) entry which is preliminary data.</text>
</comment>
<keyword evidence="2" id="KW-1185">Reference proteome</keyword>
<sequence length="120" mass="13461">MKINEIGIAAIVSTLILSTSIKVLSQHNFGNQRSQCEATLTAIDKNTRITLRQGPGTNYPSNGYGFVGDRVYILTVIPPDIDYKKDRQGYGWYRVGFPKSGFSGWIQEDLLRMKCSQIND</sequence>
<accession>A0ABV4XYL5</accession>
<dbReference type="Gene3D" id="2.30.30.40">
    <property type="entry name" value="SH3 Domains"/>
    <property type="match status" value="1"/>
</dbReference>
<organism evidence="1 2">
    <name type="scientific">Floridaenema flaviceps BLCC-F50</name>
    <dbReference type="NCBI Taxonomy" id="3153642"/>
    <lineage>
        <taxon>Bacteria</taxon>
        <taxon>Bacillati</taxon>
        <taxon>Cyanobacteriota</taxon>
        <taxon>Cyanophyceae</taxon>
        <taxon>Oscillatoriophycideae</taxon>
        <taxon>Aerosakkonematales</taxon>
        <taxon>Aerosakkonemataceae</taxon>
        <taxon>Floridanema</taxon>
        <taxon>Floridanema flaviceps</taxon>
    </lineage>
</organism>
<name>A0ABV4XYL5_9CYAN</name>